<evidence type="ECO:0008006" key="9">
    <source>
        <dbReference type="Google" id="ProtNLM"/>
    </source>
</evidence>
<dbReference type="EnsemblMetazoa" id="AEPI007207-RA">
    <property type="protein sequence ID" value="AEPI007207-PA"/>
    <property type="gene ID" value="AEPI007207"/>
</dbReference>
<evidence type="ECO:0000256" key="5">
    <source>
        <dbReference type="ARBA" id="ARBA00023136"/>
    </source>
</evidence>
<evidence type="ECO:0000313" key="7">
    <source>
        <dbReference type="EnsemblMetazoa" id="AEPI007207-PA"/>
    </source>
</evidence>
<dbReference type="PANTHER" id="PTHR11266">
    <property type="entry name" value="PEROXISOMAL MEMBRANE PROTEIN 2, PXMP2 MPV17"/>
    <property type="match status" value="1"/>
</dbReference>
<comment type="similarity">
    <text evidence="2 6">Belongs to the peroxisomal membrane protein PXMP2/4 family.</text>
</comment>
<keyword evidence="8" id="KW-1185">Reference proteome</keyword>
<keyword evidence="4 6" id="KW-1133">Transmembrane helix</keyword>
<dbReference type="VEuPathDB" id="VectorBase:AEPI007207"/>
<reference evidence="8" key="1">
    <citation type="submission" date="2013-03" db="EMBL/GenBank/DDBJ databases">
        <title>The Genome Sequence of Anopheles epiroticus epiroticus2.</title>
        <authorList>
            <consortium name="The Broad Institute Genomics Platform"/>
            <person name="Neafsey D.E."/>
            <person name="Howell P."/>
            <person name="Walker B."/>
            <person name="Young S.K."/>
            <person name="Zeng Q."/>
            <person name="Gargeya S."/>
            <person name="Fitzgerald M."/>
            <person name="Haas B."/>
            <person name="Abouelleil A."/>
            <person name="Allen A.W."/>
            <person name="Alvarado L."/>
            <person name="Arachchi H.M."/>
            <person name="Berlin A.M."/>
            <person name="Chapman S.B."/>
            <person name="Gainer-Dewar J."/>
            <person name="Goldberg J."/>
            <person name="Griggs A."/>
            <person name="Gujja S."/>
            <person name="Hansen M."/>
            <person name="Howarth C."/>
            <person name="Imamovic A."/>
            <person name="Ireland A."/>
            <person name="Larimer J."/>
            <person name="McCowan C."/>
            <person name="Murphy C."/>
            <person name="Pearson M."/>
            <person name="Poon T.W."/>
            <person name="Priest M."/>
            <person name="Roberts A."/>
            <person name="Saif S."/>
            <person name="Shea T."/>
            <person name="Sisk P."/>
            <person name="Sykes S."/>
            <person name="Wortman J."/>
            <person name="Nusbaum C."/>
            <person name="Birren B."/>
        </authorList>
    </citation>
    <scope>NUCLEOTIDE SEQUENCE [LARGE SCALE GENOMIC DNA]</scope>
    <source>
        <strain evidence="8">Epiroticus2</strain>
    </source>
</reference>
<dbReference type="GO" id="GO:0005778">
    <property type="term" value="C:peroxisomal membrane"/>
    <property type="evidence" value="ECO:0007669"/>
    <property type="project" value="TreeGrafter"/>
</dbReference>
<dbReference type="InterPro" id="IPR007248">
    <property type="entry name" value="Mpv17_PMP22"/>
</dbReference>
<accession>A0A182PJU1</accession>
<feature type="transmembrane region" description="Helical" evidence="6">
    <location>
        <begin position="151"/>
        <end position="172"/>
    </location>
</feature>
<evidence type="ECO:0000256" key="4">
    <source>
        <dbReference type="ARBA" id="ARBA00022989"/>
    </source>
</evidence>
<evidence type="ECO:0000256" key="2">
    <source>
        <dbReference type="ARBA" id="ARBA00006824"/>
    </source>
</evidence>
<dbReference type="PANTHER" id="PTHR11266:SF80">
    <property type="entry name" value="PEROXISOMAL MEMBRANE PROTEIN 2"/>
    <property type="match status" value="1"/>
</dbReference>
<evidence type="ECO:0000256" key="1">
    <source>
        <dbReference type="ARBA" id="ARBA00004141"/>
    </source>
</evidence>
<evidence type="ECO:0000313" key="8">
    <source>
        <dbReference type="Proteomes" id="UP000075885"/>
    </source>
</evidence>
<sequence length="273" mass="31901">MSLSKPIYNLLGSYLEQLFEHPLRTKAITSCVIASSANLVSQKLGRAKQVNTDSVMAYGLFGLIFTGPLSHFFYGWLDRVTNDTRFKKLLMVFGERAIFAPIITALSLYFISRFEYKSHEDALKNLQFQYSSILRGNWKFLTLPVFINFNYIPPMLRVLFANIIGFCWMVVLSTKRRKAEQQQAQDKSNKKSALDLPYTYLVIRRRSRKEGDPARRGIDGERDPVRDRGEDCDEWLLERLRERLLPRSDELWLCDEDDRLRERELAESLLELL</sequence>
<protein>
    <recommendedName>
        <fullName evidence="9">Peroxisomal membrane protein 2</fullName>
    </recommendedName>
</protein>
<dbReference type="AlphaFoldDB" id="A0A182PJU1"/>
<keyword evidence="3 6" id="KW-0812">Transmembrane</keyword>
<dbReference type="STRING" id="199890.A0A182PJU1"/>
<dbReference type="Pfam" id="PF04117">
    <property type="entry name" value="Mpv17_PMP22"/>
    <property type="match status" value="1"/>
</dbReference>
<comment type="subcellular location">
    <subcellularLocation>
        <location evidence="1">Membrane</location>
        <topology evidence="1">Multi-pass membrane protein</topology>
    </subcellularLocation>
</comment>
<dbReference type="Proteomes" id="UP000075885">
    <property type="component" value="Unassembled WGS sequence"/>
</dbReference>
<evidence type="ECO:0000256" key="3">
    <source>
        <dbReference type="ARBA" id="ARBA00022692"/>
    </source>
</evidence>
<organism evidence="7 8">
    <name type="scientific">Anopheles epiroticus</name>
    <dbReference type="NCBI Taxonomy" id="199890"/>
    <lineage>
        <taxon>Eukaryota</taxon>
        <taxon>Metazoa</taxon>
        <taxon>Ecdysozoa</taxon>
        <taxon>Arthropoda</taxon>
        <taxon>Hexapoda</taxon>
        <taxon>Insecta</taxon>
        <taxon>Pterygota</taxon>
        <taxon>Neoptera</taxon>
        <taxon>Endopterygota</taxon>
        <taxon>Diptera</taxon>
        <taxon>Nematocera</taxon>
        <taxon>Culicoidea</taxon>
        <taxon>Culicidae</taxon>
        <taxon>Anophelinae</taxon>
        <taxon>Anopheles</taxon>
    </lineage>
</organism>
<proteinExistence type="inferred from homology"/>
<feature type="transmembrane region" description="Helical" evidence="6">
    <location>
        <begin position="55"/>
        <end position="77"/>
    </location>
</feature>
<keyword evidence="5 6" id="KW-0472">Membrane</keyword>
<feature type="transmembrane region" description="Helical" evidence="6">
    <location>
        <begin position="89"/>
        <end position="111"/>
    </location>
</feature>
<evidence type="ECO:0000256" key="6">
    <source>
        <dbReference type="RuleBase" id="RU363053"/>
    </source>
</evidence>
<name>A0A182PJU1_9DIPT</name>
<reference evidence="7" key="2">
    <citation type="submission" date="2020-05" db="UniProtKB">
        <authorList>
            <consortium name="EnsemblMetazoa"/>
        </authorList>
    </citation>
    <scope>IDENTIFICATION</scope>
    <source>
        <strain evidence="7">Epiroticus2</strain>
    </source>
</reference>